<keyword evidence="1" id="KW-0732">Signal</keyword>
<dbReference type="NCBIfam" id="TIGR03715">
    <property type="entry name" value="KxYKxGKxW"/>
    <property type="match status" value="1"/>
</dbReference>
<dbReference type="EMBL" id="JARQAG010000046">
    <property type="protein sequence ID" value="MDT2732834.1"/>
    <property type="molecule type" value="Genomic_DNA"/>
</dbReference>
<evidence type="ECO:0000313" key="2">
    <source>
        <dbReference type="EMBL" id="MDT2732834.1"/>
    </source>
</evidence>
<gene>
    <name evidence="2" type="ORF">P7G31_11590</name>
</gene>
<organism evidence="2 3">
    <name type="scientific">Streptococcus parauberis</name>
    <dbReference type="NCBI Taxonomy" id="1348"/>
    <lineage>
        <taxon>Bacteria</taxon>
        <taxon>Bacillati</taxon>
        <taxon>Bacillota</taxon>
        <taxon>Bacilli</taxon>
        <taxon>Lactobacillales</taxon>
        <taxon>Streptococcaceae</taxon>
        <taxon>Streptococcus</taxon>
    </lineage>
</organism>
<reference evidence="2" key="1">
    <citation type="submission" date="2023-03" db="EMBL/GenBank/DDBJ databases">
        <authorList>
            <person name="Shen W."/>
            <person name="Cai J."/>
        </authorList>
    </citation>
    <scope>NUCLEOTIDE SEQUENCE</scope>
    <source>
        <strain evidence="2">P82-2</strain>
    </source>
</reference>
<accession>A0AAE4HYW7</accession>
<dbReference type="Proteomes" id="UP001180515">
    <property type="component" value="Unassembled WGS sequence"/>
</dbReference>
<sequence length="40" mass="4527">MKKIRPEVTTVTSKSHFRTWKSGKSWLFATSTLAGLMSNI</sequence>
<name>A0AAE4HYW7_9STRE</name>
<comment type="caution">
    <text evidence="2">The sequence shown here is derived from an EMBL/GenBank/DDBJ whole genome shotgun (WGS) entry which is preliminary data.</text>
</comment>
<proteinExistence type="predicted"/>
<dbReference type="InterPro" id="IPR022263">
    <property type="entry name" value="KxYKxGKxW"/>
</dbReference>
<evidence type="ECO:0000313" key="3">
    <source>
        <dbReference type="Proteomes" id="UP001180515"/>
    </source>
</evidence>
<dbReference type="Pfam" id="PF19258">
    <property type="entry name" value="KxYKxGKxW_sig"/>
    <property type="match status" value="1"/>
</dbReference>
<dbReference type="RefSeq" id="WP_311982434.1">
    <property type="nucleotide sequence ID" value="NZ_JARQAG010000046.1"/>
</dbReference>
<protein>
    <submittedName>
        <fullName evidence="2">KxYKxGKxW signal peptide domain-containing protein</fullName>
    </submittedName>
</protein>
<evidence type="ECO:0000256" key="1">
    <source>
        <dbReference type="ARBA" id="ARBA00022729"/>
    </source>
</evidence>
<dbReference type="AlphaFoldDB" id="A0AAE4HYW7"/>